<dbReference type="EMBL" id="BAAAHG010000012">
    <property type="protein sequence ID" value="GAA0910425.1"/>
    <property type="molecule type" value="Genomic_DNA"/>
</dbReference>
<proteinExistence type="predicted"/>
<dbReference type="Pfam" id="PF19797">
    <property type="entry name" value="DUF6281"/>
    <property type="match status" value="1"/>
</dbReference>
<feature type="signal peptide" evidence="2">
    <location>
        <begin position="1"/>
        <end position="22"/>
    </location>
</feature>
<evidence type="ECO:0000313" key="4">
    <source>
        <dbReference type="Proteomes" id="UP001501005"/>
    </source>
</evidence>
<protein>
    <recommendedName>
        <fullName evidence="5">Lipoprotein</fullName>
    </recommendedName>
</protein>
<sequence length="128" mass="13033">MSRVGRSMALAAVMVAAVACTAGGSSDGAESGSCEYRILYHGRTYRDVANVTFTVGEKLGDATEPPCDDTGGQNASEASGTTETVHEVDGISPDVAVAVGDTPGEAEFVVSYSGTELPVEVKKLIDGS</sequence>
<feature type="region of interest" description="Disordered" evidence="1">
    <location>
        <begin position="59"/>
        <end position="90"/>
    </location>
</feature>
<evidence type="ECO:0000256" key="2">
    <source>
        <dbReference type="SAM" id="SignalP"/>
    </source>
</evidence>
<dbReference type="PROSITE" id="PS51257">
    <property type="entry name" value="PROKAR_LIPOPROTEIN"/>
    <property type="match status" value="1"/>
</dbReference>
<reference evidence="3 4" key="1">
    <citation type="journal article" date="2019" name="Int. J. Syst. Evol. Microbiol.">
        <title>The Global Catalogue of Microorganisms (GCM) 10K type strain sequencing project: providing services to taxonomists for standard genome sequencing and annotation.</title>
        <authorList>
            <consortium name="The Broad Institute Genomics Platform"/>
            <consortium name="The Broad Institute Genome Sequencing Center for Infectious Disease"/>
            <person name="Wu L."/>
            <person name="Ma J."/>
        </authorList>
    </citation>
    <scope>NUCLEOTIDE SEQUENCE [LARGE SCALE GENOMIC DNA]</scope>
    <source>
        <strain evidence="3 4">JCM 10673</strain>
    </source>
</reference>
<organism evidence="3 4">
    <name type="scientific">Streptomyces thermoalcalitolerans</name>
    <dbReference type="NCBI Taxonomy" id="65605"/>
    <lineage>
        <taxon>Bacteria</taxon>
        <taxon>Bacillati</taxon>
        <taxon>Actinomycetota</taxon>
        <taxon>Actinomycetes</taxon>
        <taxon>Kitasatosporales</taxon>
        <taxon>Streptomycetaceae</taxon>
        <taxon>Streptomyces</taxon>
    </lineage>
</organism>
<comment type="caution">
    <text evidence="3">The sequence shown here is derived from an EMBL/GenBank/DDBJ whole genome shotgun (WGS) entry which is preliminary data.</text>
</comment>
<evidence type="ECO:0000256" key="1">
    <source>
        <dbReference type="SAM" id="MobiDB-lite"/>
    </source>
</evidence>
<evidence type="ECO:0000313" key="3">
    <source>
        <dbReference type="EMBL" id="GAA0910425.1"/>
    </source>
</evidence>
<keyword evidence="4" id="KW-1185">Reference proteome</keyword>
<dbReference type="Proteomes" id="UP001501005">
    <property type="component" value="Unassembled WGS sequence"/>
</dbReference>
<evidence type="ECO:0008006" key="5">
    <source>
        <dbReference type="Google" id="ProtNLM"/>
    </source>
</evidence>
<feature type="chain" id="PRO_5045272612" description="Lipoprotein" evidence="2">
    <location>
        <begin position="23"/>
        <end position="128"/>
    </location>
</feature>
<gene>
    <name evidence="3" type="ORF">GCM10009549_20230</name>
</gene>
<dbReference type="RefSeq" id="WP_344049051.1">
    <property type="nucleotide sequence ID" value="NZ_BAAAHG010000012.1"/>
</dbReference>
<accession>A0ABN1NJV9</accession>
<keyword evidence="2" id="KW-0732">Signal</keyword>
<dbReference type="InterPro" id="IPR046248">
    <property type="entry name" value="DUF6281"/>
</dbReference>
<name>A0ABN1NJV9_9ACTN</name>
<feature type="compositionally biased region" description="Polar residues" evidence="1">
    <location>
        <begin position="71"/>
        <end position="83"/>
    </location>
</feature>